<dbReference type="SUPFAM" id="SSF56317">
    <property type="entry name" value="Carbon-nitrogen hydrolase"/>
    <property type="match status" value="1"/>
</dbReference>
<proteinExistence type="inferred from homology"/>
<keyword evidence="7 9" id="KW-0472">Membrane</keyword>
<evidence type="ECO:0000256" key="4">
    <source>
        <dbReference type="ARBA" id="ARBA00022679"/>
    </source>
</evidence>
<dbReference type="GO" id="GO:0005886">
    <property type="term" value="C:plasma membrane"/>
    <property type="evidence" value="ECO:0007669"/>
    <property type="project" value="UniProtKB-SubCell"/>
</dbReference>
<feature type="domain" description="CN hydrolase" evidence="10">
    <location>
        <begin position="245"/>
        <end position="534"/>
    </location>
</feature>
<feature type="transmembrane region" description="Helical" evidence="9">
    <location>
        <begin position="29"/>
        <end position="45"/>
    </location>
</feature>
<organism evidence="11 12">
    <name type="scientific">Treponema saccharophilum DSM 2985</name>
    <dbReference type="NCBI Taxonomy" id="907348"/>
    <lineage>
        <taxon>Bacteria</taxon>
        <taxon>Pseudomonadati</taxon>
        <taxon>Spirochaetota</taxon>
        <taxon>Spirochaetia</taxon>
        <taxon>Spirochaetales</taxon>
        <taxon>Treponemataceae</taxon>
        <taxon>Treponema</taxon>
    </lineage>
</organism>
<dbReference type="Proteomes" id="UP000003571">
    <property type="component" value="Unassembled WGS sequence"/>
</dbReference>
<dbReference type="eggNOG" id="COG0815">
    <property type="taxonomic scope" value="Bacteria"/>
</dbReference>
<gene>
    <name evidence="9" type="primary">lnt</name>
    <name evidence="11" type="ORF">TresaDRAFT_0067</name>
</gene>
<comment type="caution">
    <text evidence="11">The sequence shown here is derived from an EMBL/GenBank/DDBJ whole genome shotgun (WGS) entry which is preliminary data.</text>
</comment>
<keyword evidence="5 9" id="KW-0812">Transmembrane</keyword>
<dbReference type="PANTHER" id="PTHR38686:SF1">
    <property type="entry name" value="APOLIPOPROTEIN N-ACYLTRANSFERASE"/>
    <property type="match status" value="1"/>
</dbReference>
<evidence type="ECO:0000256" key="6">
    <source>
        <dbReference type="ARBA" id="ARBA00022989"/>
    </source>
</evidence>
<evidence type="ECO:0000256" key="5">
    <source>
        <dbReference type="ARBA" id="ARBA00022692"/>
    </source>
</evidence>
<dbReference type="HAMAP" id="MF_01148">
    <property type="entry name" value="Lnt"/>
    <property type="match status" value="1"/>
</dbReference>
<dbReference type="Gene3D" id="3.60.110.10">
    <property type="entry name" value="Carbon-nitrogen hydrolase"/>
    <property type="match status" value="1"/>
</dbReference>
<comment type="pathway">
    <text evidence="9">Protein modification; lipoprotein biosynthesis (N-acyl transfer).</text>
</comment>
<dbReference type="PROSITE" id="PS50263">
    <property type="entry name" value="CN_HYDROLASE"/>
    <property type="match status" value="1"/>
</dbReference>
<evidence type="ECO:0000256" key="1">
    <source>
        <dbReference type="ARBA" id="ARBA00004651"/>
    </source>
</evidence>
<keyword evidence="4 9" id="KW-0808">Transferase</keyword>
<evidence type="ECO:0000256" key="3">
    <source>
        <dbReference type="ARBA" id="ARBA00022475"/>
    </source>
</evidence>
<dbReference type="OrthoDB" id="9811121at2"/>
<dbReference type="InterPro" id="IPR003010">
    <property type="entry name" value="C-N_Hydrolase"/>
</dbReference>
<protein>
    <recommendedName>
        <fullName evidence="9">Apolipoprotein N-acyltransferase</fullName>
        <shortName evidence="9">ALP N-acyltransferase</shortName>
        <ecNumber evidence="9">2.3.1.269</ecNumber>
    </recommendedName>
</protein>
<evidence type="ECO:0000313" key="11">
    <source>
        <dbReference type="EMBL" id="EIC00594.1"/>
    </source>
</evidence>
<comment type="caution">
    <text evidence="9">Lacks conserved residue(s) required for the propagation of feature annotation.</text>
</comment>
<evidence type="ECO:0000259" key="10">
    <source>
        <dbReference type="PROSITE" id="PS50263"/>
    </source>
</evidence>
<evidence type="ECO:0000256" key="8">
    <source>
        <dbReference type="ARBA" id="ARBA00023315"/>
    </source>
</evidence>
<dbReference type="RefSeq" id="WP_002706250.1">
    <property type="nucleotide sequence ID" value="NZ_AGRW01000054.1"/>
</dbReference>
<accession>H7ENW1</accession>
<keyword evidence="3 9" id="KW-1003">Cell membrane</keyword>
<keyword evidence="11" id="KW-0449">Lipoprotein</keyword>
<comment type="function">
    <text evidence="9">Catalyzes the phospholipid dependent N-acylation of the N-terminal cysteine of apolipoprotein, the last step in lipoprotein maturation.</text>
</comment>
<comment type="catalytic activity">
    <reaction evidence="9">
        <text>N-terminal S-1,2-diacyl-sn-glyceryl-L-cysteinyl-[lipoprotein] + a glycerophospholipid = N-acyl-S-1,2-diacyl-sn-glyceryl-L-cysteinyl-[lipoprotein] + a 2-acyl-sn-glycero-3-phospholipid + H(+)</text>
        <dbReference type="Rhea" id="RHEA:48228"/>
        <dbReference type="Rhea" id="RHEA-COMP:14681"/>
        <dbReference type="Rhea" id="RHEA-COMP:14684"/>
        <dbReference type="ChEBI" id="CHEBI:15378"/>
        <dbReference type="ChEBI" id="CHEBI:136912"/>
        <dbReference type="ChEBI" id="CHEBI:140656"/>
        <dbReference type="ChEBI" id="CHEBI:140657"/>
        <dbReference type="ChEBI" id="CHEBI:140660"/>
        <dbReference type="EC" id="2.3.1.269"/>
    </reaction>
</comment>
<dbReference type="EMBL" id="AGRW01000054">
    <property type="protein sequence ID" value="EIC00594.1"/>
    <property type="molecule type" value="Genomic_DNA"/>
</dbReference>
<evidence type="ECO:0000256" key="2">
    <source>
        <dbReference type="ARBA" id="ARBA00010065"/>
    </source>
</evidence>
<dbReference type="PATRIC" id="fig|907348.3.peg.2647"/>
<feature type="transmembrane region" description="Helical" evidence="9">
    <location>
        <begin position="212"/>
        <end position="233"/>
    </location>
</feature>
<dbReference type="InterPro" id="IPR004563">
    <property type="entry name" value="Apolipo_AcylTrfase"/>
</dbReference>
<feature type="transmembrane region" description="Helical" evidence="9">
    <location>
        <begin position="79"/>
        <end position="104"/>
    </location>
</feature>
<evidence type="ECO:0000256" key="9">
    <source>
        <dbReference type="HAMAP-Rule" id="MF_01148"/>
    </source>
</evidence>
<reference evidence="11 12" key="1">
    <citation type="submission" date="2011-09" db="EMBL/GenBank/DDBJ databases">
        <title>The draft genome of Treponema saccharophilum DSM 2985.</title>
        <authorList>
            <consortium name="US DOE Joint Genome Institute (JGI-PGF)"/>
            <person name="Lucas S."/>
            <person name="Copeland A."/>
            <person name="Lapidus A."/>
            <person name="Glavina del Rio T."/>
            <person name="Dalin E."/>
            <person name="Tice H."/>
            <person name="Bruce D."/>
            <person name="Goodwin L."/>
            <person name="Pitluck S."/>
            <person name="Peters L."/>
            <person name="Kyrpides N."/>
            <person name="Mavromatis K."/>
            <person name="Ivanova N."/>
            <person name="Markowitz V."/>
            <person name="Cheng J.-F."/>
            <person name="Hugenholtz P."/>
            <person name="Woyke T."/>
            <person name="Wu D."/>
            <person name="Gronow S."/>
            <person name="Wellnitz S."/>
            <person name="Brambilla E."/>
            <person name="Klenk H.-P."/>
            <person name="Eisen J.A."/>
        </authorList>
    </citation>
    <scope>NUCLEOTIDE SEQUENCE [LARGE SCALE GENOMIC DNA]</scope>
    <source>
        <strain evidence="11 12">DSM 2985</strain>
    </source>
</reference>
<comment type="subcellular location">
    <subcellularLocation>
        <location evidence="1 9">Cell membrane</location>
        <topology evidence="1 9">Multi-pass membrane protein</topology>
    </subcellularLocation>
</comment>
<dbReference type="STRING" id="907348.TresaDRAFT_0067"/>
<dbReference type="UniPathway" id="UPA00666"/>
<dbReference type="InterPro" id="IPR045378">
    <property type="entry name" value="LNT_N"/>
</dbReference>
<feature type="transmembrane region" description="Helical" evidence="9">
    <location>
        <begin position="54"/>
        <end position="73"/>
    </location>
</feature>
<dbReference type="GO" id="GO:0016410">
    <property type="term" value="F:N-acyltransferase activity"/>
    <property type="evidence" value="ECO:0007669"/>
    <property type="project" value="UniProtKB-UniRule"/>
</dbReference>
<sequence>MYWILQVFCSLFSALMISAGIPNEVLPFGSASLGLVSTIPLYIAIRKSRTQKDAFIICFINAAAVNLMSSFWLGNFHGFAMFTLGASTIGTGFVMAFISQAFYLPVLLQENWTGGKLFASADENAPWITLRTLWFASVYTIWEWCKSSGFLGYPWGTLSMTAYTVPFLTQIADITGTYGVTFLMAFFAASSGEALVLMQKSAHIARLSSRGAAARAFETCAALFALSVAYGAFEYAKPRTQTKTLNAVLVQQNGDPWLKGEANSIRVSKELTEKKIGEMRSVGEECDLVVWSEAVLTKRFPNARLYYASFPEDEPLLDFIKRMDTPFVIGGPVTLNLKRRQYGNSALLFDRHGDYKGSYQKMHLVPFAELIPGVQIEFVRNIMKSMVGFSYGWYPGKCVTTFEIPISGNAKDTRLRKTISIVEGAGPDEYPEKPRDSVVIATPICFDDTAVEVCRAMFLSGSEVFINVTNDAWSRTESAETQHAVVAHYRAIEYRTTLARCTNAGYTVVFGPNGRDLSNLPLFVEDALAARIPVFERQITLYARLGNWLPKTLAALVLAFSALARFGRKTRLIAALKEGF</sequence>
<dbReference type="InterPro" id="IPR036526">
    <property type="entry name" value="C-N_Hydrolase_sf"/>
</dbReference>
<keyword evidence="8 9" id="KW-0012">Acyltransferase</keyword>
<keyword evidence="6 9" id="KW-1133">Transmembrane helix</keyword>
<evidence type="ECO:0000313" key="12">
    <source>
        <dbReference type="Proteomes" id="UP000003571"/>
    </source>
</evidence>
<dbReference type="Pfam" id="PF20154">
    <property type="entry name" value="LNT_N"/>
    <property type="match status" value="1"/>
</dbReference>
<keyword evidence="12" id="KW-1185">Reference proteome</keyword>
<dbReference type="GO" id="GO:0042158">
    <property type="term" value="P:lipoprotein biosynthetic process"/>
    <property type="evidence" value="ECO:0007669"/>
    <property type="project" value="UniProtKB-UniRule"/>
</dbReference>
<dbReference type="EC" id="2.3.1.269" evidence="9"/>
<dbReference type="NCBIfam" id="TIGR00546">
    <property type="entry name" value="lnt"/>
    <property type="match status" value="1"/>
</dbReference>
<feature type="transmembrane region" description="Helical" evidence="9">
    <location>
        <begin position="162"/>
        <end position="191"/>
    </location>
</feature>
<dbReference type="PANTHER" id="PTHR38686">
    <property type="entry name" value="APOLIPOPROTEIN N-ACYLTRANSFERASE"/>
    <property type="match status" value="1"/>
</dbReference>
<comment type="similarity">
    <text evidence="2 9">Belongs to the CN hydrolase family. Apolipoprotein N-acyltransferase subfamily.</text>
</comment>
<dbReference type="Pfam" id="PF00795">
    <property type="entry name" value="CN_hydrolase"/>
    <property type="match status" value="1"/>
</dbReference>
<evidence type="ECO:0000256" key="7">
    <source>
        <dbReference type="ARBA" id="ARBA00023136"/>
    </source>
</evidence>
<dbReference type="AlphaFoldDB" id="H7ENW1"/>
<name>H7ENW1_9SPIR</name>